<protein>
    <recommendedName>
        <fullName evidence="4">Fungal N-terminal domain-containing protein</fullName>
    </recommendedName>
</protein>
<keyword evidence="3" id="KW-1185">Reference proteome</keyword>
<proteinExistence type="predicted"/>
<feature type="compositionally biased region" description="Pro residues" evidence="1">
    <location>
        <begin position="212"/>
        <end position="240"/>
    </location>
</feature>
<feature type="compositionally biased region" description="Pro residues" evidence="1">
    <location>
        <begin position="247"/>
        <end position="256"/>
    </location>
</feature>
<name>A0ABR4BIS7_9LECA</name>
<feature type="compositionally biased region" description="Polar residues" evidence="1">
    <location>
        <begin position="344"/>
        <end position="368"/>
    </location>
</feature>
<evidence type="ECO:0000313" key="2">
    <source>
        <dbReference type="EMBL" id="KAL2057570.1"/>
    </source>
</evidence>
<sequence length="444" mass="48837">METIAAASSILSLISGITKLAKSLNEVRDSYNNVALNTTLVASSLSTIRAALEALHEWRSNDQETVDHSKQLDKDLEVSLSCCAILITVIDGKLGESGYKPGMKQKIRYVWLEDILKEYLSNLEGQVRALQLLLTIYQCKTATEQRQKLERAESRRIIENVRAETQTLRTANRDFQDAASVLSLDPSVHFDFDSILMTTPAYINVYGERPLPQIPSPKTRNPPPVPQSPPKAIRSPPPVPDRALKPPRVPPRPPPRGQKRKKVWNPYLGQAVDVGTISKQDSGGLHGLPADQLDADTTDQPSFVSSQLPPDLDRDLETESEPEDFKTLSSKVVEASAAPHQILESRSVQTSSAPIGKNNEGTRPSTPESDIYGTSIRSTSPKSMAGNEEVNESTTGDTSLKRSCLNGGKSTERGATARAFFRRCYSAHGARFWELESFGSENSR</sequence>
<accession>A0ABR4BIS7</accession>
<organism evidence="2 3">
    <name type="scientific">Lepraria finkii</name>
    <dbReference type="NCBI Taxonomy" id="1340010"/>
    <lineage>
        <taxon>Eukaryota</taxon>
        <taxon>Fungi</taxon>
        <taxon>Dikarya</taxon>
        <taxon>Ascomycota</taxon>
        <taxon>Pezizomycotina</taxon>
        <taxon>Lecanoromycetes</taxon>
        <taxon>OSLEUM clade</taxon>
        <taxon>Lecanoromycetidae</taxon>
        <taxon>Lecanorales</taxon>
        <taxon>Lecanorineae</taxon>
        <taxon>Stereocaulaceae</taxon>
        <taxon>Lepraria</taxon>
    </lineage>
</organism>
<reference evidence="2 3" key="1">
    <citation type="submission" date="2024-09" db="EMBL/GenBank/DDBJ databases">
        <title>Rethinking Asexuality: The Enigmatic Case of Functional Sexual Genes in Lepraria (Stereocaulaceae).</title>
        <authorList>
            <person name="Doellman M."/>
            <person name="Sun Y."/>
            <person name="Barcenas-Pena A."/>
            <person name="Lumbsch H.T."/>
            <person name="Grewe F."/>
        </authorList>
    </citation>
    <scope>NUCLEOTIDE SEQUENCE [LARGE SCALE GENOMIC DNA]</scope>
    <source>
        <strain evidence="2 3">Grewe 0041</strain>
    </source>
</reference>
<feature type="compositionally biased region" description="Polar residues" evidence="1">
    <location>
        <begin position="298"/>
        <end position="308"/>
    </location>
</feature>
<evidence type="ECO:0000313" key="3">
    <source>
        <dbReference type="Proteomes" id="UP001590951"/>
    </source>
</evidence>
<dbReference type="EMBL" id="JBHFEH010000004">
    <property type="protein sequence ID" value="KAL2057570.1"/>
    <property type="molecule type" value="Genomic_DNA"/>
</dbReference>
<feature type="region of interest" description="Disordered" evidence="1">
    <location>
        <begin position="278"/>
        <end position="412"/>
    </location>
</feature>
<feature type="region of interest" description="Disordered" evidence="1">
    <location>
        <begin position="212"/>
        <end position="266"/>
    </location>
</feature>
<gene>
    <name evidence="2" type="ORF">ABVK25_001954</name>
</gene>
<evidence type="ECO:0008006" key="4">
    <source>
        <dbReference type="Google" id="ProtNLM"/>
    </source>
</evidence>
<comment type="caution">
    <text evidence="2">The sequence shown here is derived from an EMBL/GenBank/DDBJ whole genome shotgun (WGS) entry which is preliminary data.</text>
</comment>
<evidence type="ECO:0000256" key="1">
    <source>
        <dbReference type="SAM" id="MobiDB-lite"/>
    </source>
</evidence>
<dbReference type="Proteomes" id="UP001590951">
    <property type="component" value="Unassembled WGS sequence"/>
</dbReference>